<evidence type="ECO:0000256" key="1">
    <source>
        <dbReference type="ARBA" id="ARBA00010364"/>
    </source>
</evidence>
<gene>
    <name evidence="2" type="ORF">S7711_02165</name>
</gene>
<dbReference type="OrthoDB" id="244097at2759"/>
<dbReference type="GO" id="GO:0005737">
    <property type="term" value="C:cytoplasm"/>
    <property type="evidence" value="ECO:0007669"/>
    <property type="project" value="TreeGrafter"/>
</dbReference>
<dbReference type="SMART" id="SM01152">
    <property type="entry name" value="DUF167"/>
    <property type="match status" value="1"/>
</dbReference>
<dbReference type="SUPFAM" id="SSF69786">
    <property type="entry name" value="YggU-like"/>
    <property type="match status" value="1"/>
</dbReference>
<dbReference type="PANTHER" id="PTHR13420:SF7">
    <property type="entry name" value="UPF0235 PROTEIN C15ORF40"/>
    <property type="match status" value="1"/>
</dbReference>
<sequence length="116" mass="12422">MPPPSAARFIQSSTKPARLLLELRLRVKPGASKTRQGITAVGPDAIELCVAAQPKEGEANKAVIQVLSSVLGVPKSSFQLTRGIKARDKTVLLDGWSGDGEEQVRKVLEILHKAAE</sequence>
<dbReference type="Proteomes" id="UP000028045">
    <property type="component" value="Unassembled WGS sequence"/>
</dbReference>
<comment type="similarity">
    <text evidence="1">Belongs to the UPF0235 family.</text>
</comment>
<dbReference type="Gene3D" id="3.30.1200.10">
    <property type="entry name" value="YggU-like"/>
    <property type="match status" value="1"/>
</dbReference>
<dbReference type="HOGENOM" id="CLU_130694_1_0_1"/>
<name>A0A084ARN0_STACB</name>
<evidence type="ECO:0000313" key="2">
    <source>
        <dbReference type="EMBL" id="KEY67959.1"/>
    </source>
</evidence>
<dbReference type="PANTHER" id="PTHR13420">
    <property type="entry name" value="UPF0235 PROTEIN C15ORF40"/>
    <property type="match status" value="1"/>
</dbReference>
<reference evidence="2 3" key="1">
    <citation type="journal article" date="2014" name="BMC Genomics">
        <title>Comparative genome sequencing reveals chemotype-specific gene clusters in the toxigenic black mold Stachybotrys.</title>
        <authorList>
            <person name="Semeiks J."/>
            <person name="Borek D."/>
            <person name="Otwinowski Z."/>
            <person name="Grishin N.V."/>
        </authorList>
    </citation>
    <scope>NUCLEOTIDE SEQUENCE [LARGE SCALE GENOMIC DNA]</scope>
    <source>
        <strain evidence="3">CBS 109288 / IBT 7711</strain>
    </source>
</reference>
<organism evidence="2 3">
    <name type="scientific">Stachybotrys chartarum (strain CBS 109288 / IBT 7711)</name>
    <name type="common">Toxic black mold</name>
    <name type="synonym">Stilbospora chartarum</name>
    <dbReference type="NCBI Taxonomy" id="1280523"/>
    <lineage>
        <taxon>Eukaryota</taxon>
        <taxon>Fungi</taxon>
        <taxon>Dikarya</taxon>
        <taxon>Ascomycota</taxon>
        <taxon>Pezizomycotina</taxon>
        <taxon>Sordariomycetes</taxon>
        <taxon>Hypocreomycetidae</taxon>
        <taxon>Hypocreales</taxon>
        <taxon>Stachybotryaceae</taxon>
        <taxon>Stachybotrys</taxon>
    </lineage>
</organism>
<dbReference type="AlphaFoldDB" id="A0A084ARN0"/>
<accession>A0A084ARN0</accession>
<dbReference type="HAMAP" id="MF_00634">
    <property type="entry name" value="UPF0235"/>
    <property type="match status" value="1"/>
</dbReference>
<dbReference type="EMBL" id="KL648598">
    <property type="protein sequence ID" value="KEY67959.1"/>
    <property type="molecule type" value="Genomic_DNA"/>
</dbReference>
<proteinExistence type="inferred from homology"/>
<evidence type="ECO:0000313" key="3">
    <source>
        <dbReference type="Proteomes" id="UP000028045"/>
    </source>
</evidence>
<dbReference type="InterPro" id="IPR003746">
    <property type="entry name" value="DUF167"/>
</dbReference>
<keyword evidence="3" id="KW-1185">Reference proteome</keyword>
<protein>
    <submittedName>
        <fullName evidence="2">Uncharacterized protein</fullName>
    </submittedName>
</protein>
<dbReference type="InterPro" id="IPR036591">
    <property type="entry name" value="YggU-like_sf"/>
</dbReference>
<dbReference type="Pfam" id="PF02594">
    <property type="entry name" value="DUF167"/>
    <property type="match status" value="1"/>
</dbReference>
<dbReference type="NCBIfam" id="TIGR00251">
    <property type="entry name" value="DUF167 family protein"/>
    <property type="match status" value="1"/>
</dbReference>